<organism evidence="5">
    <name type="scientific">Candidatus Kentrum sp. FM</name>
    <dbReference type="NCBI Taxonomy" id="2126340"/>
    <lineage>
        <taxon>Bacteria</taxon>
        <taxon>Pseudomonadati</taxon>
        <taxon>Pseudomonadota</taxon>
        <taxon>Gammaproteobacteria</taxon>
        <taxon>Candidatus Kentrum</taxon>
    </lineage>
</organism>
<dbReference type="GO" id="GO:0080120">
    <property type="term" value="P:CAAX-box protein maturation"/>
    <property type="evidence" value="ECO:0007669"/>
    <property type="project" value="UniProtKB-ARBA"/>
</dbReference>
<feature type="domain" description="CAAX prenyl protease 2/Lysostaphin resistance protein A-like" evidence="2">
    <location>
        <begin position="63"/>
        <end position="164"/>
    </location>
</feature>
<dbReference type="GO" id="GO:0004175">
    <property type="term" value="F:endopeptidase activity"/>
    <property type="evidence" value="ECO:0007669"/>
    <property type="project" value="UniProtKB-ARBA"/>
</dbReference>
<feature type="transmembrane region" description="Helical" evidence="1">
    <location>
        <begin position="154"/>
        <end position="173"/>
    </location>
</feature>
<dbReference type="Pfam" id="PF02517">
    <property type="entry name" value="Rce1-like"/>
    <property type="match status" value="1"/>
</dbReference>
<dbReference type="GO" id="GO:0006508">
    <property type="term" value="P:proteolysis"/>
    <property type="evidence" value="ECO:0007669"/>
    <property type="project" value="UniProtKB-KW"/>
</dbReference>
<keyword evidence="5" id="KW-0378">Hydrolase</keyword>
<dbReference type="InterPro" id="IPR003675">
    <property type="entry name" value="Rce1/LyrA-like_dom"/>
</dbReference>
<evidence type="ECO:0000259" key="2">
    <source>
        <dbReference type="Pfam" id="PF02517"/>
    </source>
</evidence>
<dbReference type="EMBL" id="CAADEZ010000219">
    <property type="protein sequence ID" value="VFJ58606.1"/>
    <property type="molecule type" value="Genomic_DNA"/>
</dbReference>
<sequence>MIDLQPRNHIRNYIKNNLFIGVRTKPSLSNIIAPFVLYSGVAIGYGLLSGLFGFELIESELIFILPITLFLFPSLLEEIVFRGLMIPIDTREKGFKGILGYTLSSTALFVLWHPLNALTINQGAQAFFFDGRFLFIVSLLGLVCSYSYIYSKSIWVPAMIHWLTVVVWVFFLGGRNLLLELR</sequence>
<evidence type="ECO:0000313" key="4">
    <source>
        <dbReference type="EMBL" id="VFJ58606.1"/>
    </source>
</evidence>
<reference evidence="5" key="1">
    <citation type="submission" date="2019-02" db="EMBL/GenBank/DDBJ databases">
        <authorList>
            <person name="Gruber-Vodicka R. H."/>
            <person name="Seah K. B. B."/>
        </authorList>
    </citation>
    <scope>NUCLEOTIDE SEQUENCE</scope>
    <source>
        <strain evidence="4">BECK_BZ163</strain>
        <strain evidence="5">BECK_BZ164</strain>
        <strain evidence="3">BECK_BZ165</strain>
    </source>
</reference>
<evidence type="ECO:0000313" key="5">
    <source>
        <dbReference type="EMBL" id="VFK11779.1"/>
    </source>
</evidence>
<dbReference type="EMBL" id="CAADFA010000220">
    <property type="protein sequence ID" value="VFJ58292.1"/>
    <property type="molecule type" value="Genomic_DNA"/>
</dbReference>
<keyword evidence="5" id="KW-0645">Protease</keyword>
<dbReference type="AlphaFoldDB" id="A0A450W438"/>
<feature type="transmembrane region" description="Helical" evidence="1">
    <location>
        <begin position="61"/>
        <end position="86"/>
    </location>
</feature>
<gene>
    <name evidence="4" type="ORF">BECKFM1743A_GA0114220_102192</name>
    <name evidence="5" type="ORF">BECKFM1743B_GA0114221_102062</name>
    <name evidence="3" type="ORF">BECKFM1743C_GA0114222_102202</name>
</gene>
<proteinExistence type="predicted"/>
<accession>A0A450W438</accession>
<evidence type="ECO:0000256" key="1">
    <source>
        <dbReference type="SAM" id="Phobius"/>
    </source>
</evidence>
<keyword evidence="1" id="KW-0472">Membrane</keyword>
<name>A0A450W438_9GAMM</name>
<evidence type="ECO:0000313" key="3">
    <source>
        <dbReference type="EMBL" id="VFJ58292.1"/>
    </source>
</evidence>
<keyword evidence="1" id="KW-0812">Transmembrane</keyword>
<keyword evidence="1" id="KW-1133">Transmembrane helix</keyword>
<feature type="transmembrane region" description="Helical" evidence="1">
    <location>
        <begin position="98"/>
        <end position="115"/>
    </location>
</feature>
<feature type="transmembrane region" description="Helical" evidence="1">
    <location>
        <begin position="31"/>
        <end position="54"/>
    </location>
</feature>
<feature type="transmembrane region" description="Helical" evidence="1">
    <location>
        <begin position="127"/>
        <end position="148"/>
    </location>
</feature>
<protein>
    <submittedName>
        <fullName evidence="5">CAAX protease self-immunity</fullName>
    </submittedName>
</protein>
<dbReference type="EMBL" id="CAADFL010000206">
    <property type="protein sequence ID" value="VFK11779.1"/>
    <property type="molecule type" value="Genomic_DNA"/>
</dbReference>